<evidence type="ECO:0000313" key="2">
    <source>
        <dbReference type="Proteomes" id="UP001154322"/>
    </source>
</evidence>
<dbReference type="EMBL" id="CALYLO010000001">
    <property type="protein sequence ID" value="CAH8244425.1"/>
    <property type="molecule type" value="Genomic_DNA"/>
</dbReference>
<protein>
    <submittedName>
        <fullName evidence="1">Uncharacterized protein</fullName>
    </submittedName>
</protein>
<gene>
    <name evidence="1" type="ORF">WJ0W_001660</name>
</gene>
<name>A0ABM9FYS6_9BACL</name>
<reference evidence="1" key="1">
    <citation type="submission" date="2022-06" db="EMBL/GenBank/DDBJ databases">
        <authorList>
            <person name="Dietemann V."/>
            <person name="Ory F."/>
            <person name="Dainat B."/>
            <person name="Oberhansli S."/>
        </authorList>
    </citation>
    <scope>NUCLEOTIDE SEQUENCE</scope>
    <source>
        <strain evidence="1">Ena-SAMPLE-TAB-26-04-2022-14:26:32:270-5432</strain>
    </source>
</reference>
<proteinExistence type="predicted"/>
<evidence type="ECO:0000313" key="1">
    <source>
        <dbReference type="EMBL" id="CAH8244425.1"/>
    </source>
</evidence>
<comment type="caution">
    <text evidence="1">The sequence shown here is derived from an EMBL/GenBank/DDBJ whole genome shotgun (WGS) entry which is preliminary data.</text>
</comment>
<organism evidence="1 2">
    <name type="scientific">Paenibacillus melissococcoides</name>
    <dbReference type="NCBI Taxonomy" id="2912268"/>
    <lineage>
        <taxon>Bacteria</taxon>
        <taxon>Bacillati</taxon>
        <taxon>Bacillota</taxon>
        <taxon>Bacilli</taxon>
        <taxon>Bacillales</taxon>
        <taxon>Paenibacillaceae</taxon>
        <taxon>Paenibacillus</taxon>
    </lineage>
</organism>
<sequence>MKFRANQLGYLPLSDMVLLFNKPGFVYERCSGAASPTPWYSVSTTSETKISLTLRYGMVVNLNKQQF</sequence>
<accession>A0ABM9FYS6</accession>
<dbReference type="Proteomes" id="UP001154322">
    <property type="component" value="Unassembled WGS sequence"/>
</dbReference>
<keyword evidence="2" id="KW-1185">Reference proteome</keyword>